<accession>A0A4C1T805</accession>
<comment type="caution">
    <text evidence="2">The sequence shown here is derived from an EMBL/GenBank/DDBJ whole genome shotgun (WGS) entry which is preliminary data.</text>
</comment>
<gene>
    <name evidence="2" type="ORF">EVAR_5627_1</name>
</gene>
<proteinExistence type="predicted"/>
<protein>
    <submittedName>
        <fullName evidence="2">Uncharacterized protein</fullName>
    </submittedName>
</protein>
<evidence type="ECO:0000256" key="1">
    <source>
        <dbReference type="SAM" id="MobiDB-lite"/>
    </source>
</evidence>
<sequence>MYSSLHPRQKIDLHSCAIAKHIRHPEVGLQSLLCQEKKKTIITASRIDPRPRAPAHCAGRICNYNRRCANFAGVYNSAGGEMEAPAGGKGTAGDGINSNYPPTYRKFSRRRGASFVPRRAVHYGAASRNRLTDSRSASR</sequence>
<evidence type="ECO:0000313" key="2">
    <source>
        <dbReference type="EMBL" id="GBP10306.1"/>
    </source>
</evidence>
<feature type="region of interest" description="Disordered" evidence="1">
    <location>
        <begin position="83"/>
        <end position="103"/>
    </location>
</feature>
<name>A0A4C1T805_EUMVA</name>
<dbReference type="AlphaFoldDB" id="A0A4C1T805"/>
<evidence type="ECO:0000313" key="3">
    <source>
        <dbReference type="Proteomes" id="UP000299102"/>
    </source>
</evidence>
<dbReference type="Proteomes" id="UP000299102">
    <property type="component" value="Unassembled WGS sequence"/>
</dbReference>
<dbReference type="EMBL" id="BGZK01000040">
    <property type="protein sequence ID" value="GBP10306.1"/>
    <property type="molecule type" value="Genomic_DNA"/>
</dbReference>
<keyword evidence="3" id="KW-1185">Reference proteome</keyword>
<reference evidence="2 3" key="1">
    <citation type="journal article" date="2019" name="Commun. Biol.">
        <title>The bagworm genome reveals a unique fibroin gene that provides high tensile strength.</title>
        <authorList>
            <person name="Kono N."/>
            <person name="Nakamura H."/>
            <person name="Ohtoshi R."/>
            <person name="Tomita M."/>
            <person name="Numata K."/>
            <person name="Arakawa K."/>
        </authorList>
    </citation>
    <scope>NUCLEOTIDE SEQUENCE [LARGE SCALE GENOMIC DNA]</scope>
</reference>
<organism evidence="2 3">
    <name type="scientific">Eumeta variegata</name>
    <name type="common">Bagworm moth</name>
    <name type="synonym">Eumeta japonica</name>
    <dbReference type="NCBI Taxonomy" id="151549"/>
    <lineage>
        <taxon>Eukaryota</taxon>
        <taxon>Metazoa</taxon>
        <taxon>Ecdysozoa</taxon>
        <taxon>Arthropoda</taxon>
        <taxon>Hexapoda</taxon>
        <taxon>Insecta</taxon>
        <taxon>Pterygota</taxon>
        <taxon>Neoptera</taxon>
        <taxon>Endopterygota</taxon>
        <taxon>Lepidoptera</taxon>
        <taxon>Glossata</taxon>
        <taxon>Ditrysia</taxon>
        <taxon>Tineoidea</taxon>
        <taxon>Psychidae</taxon>
        <taxon>Oiketicinae</taxon>
        <taxon>Eumeta</taxon>
    </lineage>
</organism>